<sequence>MTTILLTGFEPFAGDATNPSGDAVNAVAAGWRGPERLVVEVLPVAFDEAAVRLRALIADHRPDIVVATGLAGGRSHVTPERVAINLADARIPDNDGAQPVDLPVVSGGPAAHFATIPVKAIAAAVADAGIPSAVSHSAGTFVCNHVMFTALDAATPGVRAGFVHVPYAREDAPEGAPALPLADIARALEIAVRTCVEVADDLSTPAGALH</sequence>
<keyword evidence="7 11" id="KW-0378">Hydrolase</keyword>
<dbReference type="PROSITE" id="PS01333">
    <property type="entry name" value="PYRASE_GLU"/>
    <property type="match status" value="1"/>
</dbReference>
<dbReference type="InterPro" id="IPR029762">
    <property type="entry name" value="PGP-I_bact-type"/>
</dbReference>
<evidence type="ECO:0000256" key="5">
    <source>
        <dbReference type="ARBA" id="ARBA00022490"/>
    </source>
</evidence>
<dbReference type="CDD" id="cd00501">
    <property type="entry name" value="Peptidase_C15"/>
    <property type="match status" value="1"/>
</dbReference>
<dbReference type="GO" id="GO:0005829">
    <property type="term" value="C:cytosol"/>
    <property type="evidence" value="ECO:0007669"/>
    <property type="project" value="InterPro"/>
</dbReference>
<dbReference type="PRINTS" id="PR00706">
    <property type="entry name" value="PYROGLUPTASE"/>
</dbReference>
<reference evidence="11 12" key="1">
    <citation type="submission" date="2020-08" db="EMBL/GenBank/DDBJ databases">
        <title>Genomic Encyclopedia of Type Strains, Phase III (KMG-III): the genomes of soil and plant-associated and newly described type strains.</title>
        <authorList>
            <person name="Whitman W."/>
        </authorList>
    </citation>
    <scope>NUCLEOTIDE SEQUENCE [LARGE SCALE GENOMIC DNA]</scope>
    <source>
        <strain evidence="11 12">CECT 8356</strain>
    </source>
</reference>
<dbReference type="PIRSF" id="PIRSF015592">
    <property type="entry name" value="Prld-crbxl_pptds"/>
    <property type="match status" value="1"/>
</dbReference>
<dbReference type="Proteomes" id="UP000543579">
    <property type="component" value="Unassembled WGS sequence"/>
</dbReference>
<evidence type="ECO:0000256" key="1">
    <source>
        <dbReference type="ARBA" id="ARBA00001770"/>
    </source>
</evidence>
<evidence type="ECO:0000256" key="9">
    <source>
        <dbReference type="PROSITE-ProRule" id="PRU10076"/>
    </source>
</evidence>
<dbReference type="InterPro" id="IPR033693">
    <property type="entry name" value="PGPEP1_Glu_AS"/>
</dbReference>
<keyword evidence="6" id="KW-0645">Protease</keyword>
<evidence type="ECO:0000313" key="12">
    <source>
        <dbReference type="Proteomes" id="UP000543579"/>
    </source>
</evidence>
<evidence type="ECO:0000256" key="10">
    <source>
        <dbReference type="PROSITE-ProRule" id="PRU10077"/>
    </source>
</evidence>
<dbReference type="NCBIfam" id="NF009676">
    <property type="entry name" value="PRK13197.1"/>
    <property type="match status" value="1"/>
</dbReference>
<dbReference type="GO" id="GO:0006508">
    <property type="term" value="P:proteolysis"/>
    <property type="evidence" value="ECO:0007669"/>
    <property type="project" value="UniProtKB-KW"/>
</dbReference>
<proteinExistence type="inferred from homology"/>
<evidence type="ECO:0000256" key="2">
    <source>
        <dbReference type="ARBA" id="ARBA00002280"/>
    </source>
</evidence>
<dbReference type="Gene3D" id="3.40.630.20">
    <property type="entry name" value="Peptidase C15, pyroglutamyl peptidase I-like"/>
    <property type="match status" value="1"/>
</dbReference>
<comment type="caution">
    <text evidence="11">The sequence shown here is derived from an EMBL/GenBank/DDBJ whole genome shotgun (WGS) entry which is preliminary data.</text>
</comment>
<comment type="catalytic activity">
    <reaction evidence="1 9">
        <text>Release of an N-terminal pyroglutamyl group from a polypeptide, the second amino acid generally not being Pro.</text>
        <dbReference type="EC" id="3.4.19.3"/>
    </reaction>
</comment>
<dbReference type="GO" id="GO:0016920">
    <property type="term" value="F:pyroglutamyl-peptidase activity"/>
    <property type="evidence" value="ECO:0007669"/>
    <property type="project" value="UniProtKB-EC"/>
</dbReference>
<dbReference type="RefSeq" id="WP_183418111.1">
    <property type="nucleotide sequence ID" value="NZ_JACHXY010000001.1"/>
</dbReference>
<feature type="active site" evidence="10">
    <location>
        <position position="143"/>
    </location>
</feature>
<dbReference type="EC" id="3.4.19.3" evidence="9"/>
<evidence type="ECO:0000256" key="7">
    <source>
        <dbReference type="ARBA" id="ARBA00022801"/>
    </source>
</evidence>
<dbReference type="InterPro" id="IPR033694">
    <property type="entry name" value="PGPEP1_Cys_AS"/>
</dbReference>
<dbReference type="AlphaFoldDB" id="A0A7W5GEK0"/>
<keyword evidence="8" id="KW-0788">Thiol protease</keyword>
<evidence type="ECO:0000256" key="3">
    <source>
        <dbReference type="ARBA" id="ARBA00004496"/>
    </source>
</evidence>
<evidence type="ECO:0000313" key="11">
    <source>
        <dbReference type="EMBL" id="MBB3156578.1"/>
    </source>
</evidence>
<dbReference type="Pfam" id="PF01470">
    <property type="entry name" value="Peptidase_C15"/>
    <property type="match status" value="1"/>
</dbReference>
<protein>
    <recommendedName>
        <fullName evidence="9">Pyroglutamyl-peptidase I</fullName>
        <ecNumber evidence="9">3.4.19.3</ecNumber>
    </recommendedName>
</protein>
<dbReference type="InterPro" id="IPR016125">
    <property type="entry name" value="Peptidase_C15-like"/>
</dbReference>
<comment type="similarity">
    <text evidence="4">Belongs to the peptidase C15 family.</text>
</comment>
<evidence type="ECO:0000256" key="6">
    <source>
        <dbReference type="ARBA" id="ARBA00022670"/>
    </source>
</evidence>
<dbReference type="InterPro" id="IPR000816">
    <property type="entry name" value="Peptidase_C15"/>
</dbReference>
<evidence type="ECO:0000256" key="4">
    <source>
        <dbReference type="ARBA" id="ARBA00006641"/>
    </source>
</evidence>
<comment type="function">
    <text evidence="2">Removes 5-oxoproline from various penultimate amino acid residues except L-proline.</text>
</comment>
<dbReference type="PANTHER" id="PTHR23402:SF1">
    <property type="entry name" value="PYROGLUTAMYL-PEPTIDASE I"/>
    <property type="match status" value="1"/>
</dbReference>
<gene>
    <name evidence="11" type="ORF">FHS07_000262</name>
</gene>
<dbReference type="NCBIfam" id="TIGR00504">
    <property type="entry name" value="pyro_pdase"/>
    <property type="match status" value="1"/>
</dbReference>
<dbReference type="FunFam" id="3.40.630.20:FF:000001">
    <property type="entry name" value="Pyrrolidone-carboxylate peptidase"/>
    <property type="match status" value="1"/>
</dbReference>
<dbReference type="InterPro" id="IPR036440">
    <property type="entry name" value="Peptidase_C15-like_sf"/>
</dbReference>
<evidence type="ECO:0000256" key="8">
    <source>
        <dbReference type="ARBA" id="ARBA00022807"/>
    </source>
</evidence>
<organism evidence="11 12">
    <name type="scientific">Microbacterium proteolyticum</name>
    <dbReference type="NCBI Taxonomy" id="1572644"/>
    <lineage>
        <taxon>Bacteria</taxon>
        <taxon>Bacillati</taxon>
        <taxon>Actinomycetota</taxon>
        <taxon>Actinomycetes</taxon>
        <taxon>Micrococcales</taxon>
        <taxon>Microbacteriaceae</taxon>
        <taxon>Microbacterium</taxon>
    </lineage>
</organism>
<feature type="active site" evidence="9">
    <location>
        <position position="80"/>
    </location>
</feature>
<accession>A0A7W5GEK0</accession>
<keyword evidence="5" id="KW-0963">Cytoplasm</keyword>
<dbReference type="PANTHER" id="PTHR23402">
    <property type="entry name" value="PROTEASE FAMILY C15 PYROGLUTAMYL-PEPTIDASE I-RELATED"/>
    <property type="match status" value="1"/>
</dbReference>
<comment type="subcellular location">
    <subcellularLocation>
        <location evidence="3">Cytoplasm</location>
    </subcellularLocation>
</comment>
<dbReference type="PROSITE" id="PS01334">
    <property type="entry name" value="PYRASE_CYS"/>
    <property type="match status" value="1"/>
</dbReference>
<name>A0A7W5GEK0_9MICO</name>
<dbReference type="EMBL" id="JACHXY010000001">
    <property type="protein sequence ID" value="MBB3156578.1"/>
    <property type="molecule type" value="Genomic_DNA"/>
</dbReference>
<dbReference type="SUPFAM" id="SSF53182">
    <property type="entry name" value="Pyrrolidone carboxyl peptidase (pyroglutamate aminopeptidase)"/>
    <property type="match status" value="1"/>
</dbReference>